<organism evidence="2 3">
    <name type="scientific">Tectimicrobiota bacterium</name>
    <dbReference type="NCBI Taxonomy" id="2528274"/>
    <lineage>
        <taxon>Bacteria</taxon>
        <taxon>Pseudomonadati</taxon>
        <taxon>Nitrospinota/Tectimicrobiota group</taxon>
        <taxon>Candidatus Tectimicrobiota</taxon>
    </lineage>
</organism>
<dbReference type="Pfam" id="PF06050">
    <property type="entry name" value="HGD-D"/>
    <property type="match status" value="1"/>
</dbReference>
<name>A0A933LQF6_UNCTE</name>
<dbReference type="Gene3D" id="3.40.50.11900">
    <property type="match status" value="1"/>
</dbReference>
<reference evidence="2" key="1">
    <citation type="submission" date="2020-07" db="EMBL/GenBank/DDBJ databases">
        <title>Huge and variable diversity of episymbiotic CPR bacteria and DPANN archaea in groundwater ecosystems.</title>
        <authorList>
            <person name="He C.Y."/>
            <person name="Keren R."/>
            <person name="Whittaker M."/>
            <person name="Farag I.F."/>
            <person name="Doudna J."/>
            <person name="Cate J.H.D."/>
            <person name="Banfield J.F."/>
        </authorList>
    </citation>
    <scope>NUCLEOTIDE SEQUENCE</scope>
    <source>
        <strain evidence="2">NC_groundwater_1482_Ag_S-0.65um_47_24</strain>
    </source>
</reference>
<dbReference type="InterPro" id="IPR010327">
    <property type="entry name" value="FldB/FldC_alpha/beta"/>
</dbReference>
<accession>A0A933LQF6</accession>
<comment type="caution">
    <text evidence="2">The sequence shown here is derived from an EMBL/GenBank/DDBJ whole genome shotgun (WGS) entry which is preliminary data.</text>
</comment>
<comment type="similarity">
    <text evidence="1">Belongs to the FldB/FldC dehydratase alpha/beta subunit family.</text>
</comment>
<dbReference type="EMBL" id="JACQWF010000213">
    <property type="protein sequence ID" value="MBI4595649.1"/>
    <property type="molecule type" value="Genomic_DNA"/>
</dbReference>
<evidence type="ECO:0000313" key="3">
    <source>
        <dbReference type="Proteomes" id="UP000772181"/>
    </source>
</evidence>
<dbReference type="PANTHER" id="PTHR30548:SF2">
    <property type="entry name" value="2-HYDROXYACYL-COA DEHYDRATASE,D-COMPONENT"/>
    <property type="match status" value="1"/>
</dbReference>
<dbReference type="Gene3D" id="3.40.50.11890">
    <property type="match status" value="1"/>
</dbReference>
<sequence>MKLTWLEKEIERNQKRIAQIEGSPDSTKLKANKLLYEMELDYRKAQLEAWRTGNKPLANCEYASLLINALGFLGLDLMGAADRTRLATEYFDIIRAKGFPDSACDRTIVCLAMCMNGDFPPPNLVLAHNTACTMELTSFKAIGEYFKVPVYTLDAGLQANEDTLRYVVDQLEEFIEFAEARVPGVKYSEERLVELIEIETKAMDYLKEISQLRRHIPCLISGQDAFRLPRFPSYYPDPKRALKYFEAWRDEMLERAEKGLGVLENEKLRLLWVVTGPFYFNPFQMLARKGVAVPALQFGWMPRMYGIKYANYGDETEYGRKLSPLEEQARLLNSNGWAGLGETWVRDTLDVCRDLRVDGMVYYVQIGCTASAGLGRVVSERAEKELGIPTLLLEGRQLDAHFKSQEECERELETFVDLCLNRKGVS</sequence>
<dbReference type="AlphaFoldDB" id="A0A933LQF6"/>
<proteinExistence type="inferred from homology"/>
<protein>
    <submittedName>
        <fullName evidence="2">2-hydroxyacyl-CoA dehydratase</fullName>
    </submittedName>
</protein>
<evidence type="ECO:0000256" key="1">
    <source>
        <dbReference type="ARBA" id="ARBA00005806"/>
    </source>
</evidence>
<dbReference type="PANTHER" id="PTHR30548">
    <property type="entry name" value="2-HYDROXYGLUTARYL-COA DEHYDRATASE, D-COMPONENT-RELATED"/>
    <property type="match status" value="1"/>
</dbReference>
<gene>
    <name evidence="2" type="ORF">HY730_04630</name>
</gene>
<evidence type="ECO:0000313" key="2">
    <source>
        <dbReference type="EMBL" id="MBI4595649.1"/>
    </source>
</evidence>
<dbReference type="Proteomes" id="UP000772181">
    <property type="component" value="Unassembled WGS sequence"/>
</dbReference>